<dbReference type="InterPro" id="IPR026906">
    <property type="entry name" value="LRR_5"/>
</dbReference>
<evidence type="ECO:0000313" key="1">
    <source>
        <dbReference type="EMBL" id="EAX95210.1"/>
    </source>
</evidence>
<dbReference type="InterPro" id="IPR032675">
    <property type="entry name" value="LRR_dom_sf"/>
</dbReference>
<dbReference type="KEGG" id="tva:75665284"/>
<evidence type="ECO:0008006" key="3">
    <source>
        <dbReference type="Google" id="ProtNLM"/>
    </source>
</evidence>
<dbReference type="Gene3D" id="3.80.10.10">
    <property type="entry name" value="Ribonuclease Inhibitor"/>
    <property type="match status" value="1"/>
</dbReference>
<name>A2FIN8_TRIV3</name>
<reference evidence="1" key="1">
    <citation type="submission" date="2006-10" db="EMBL/GenBank/DDBJ databases">
        <authorList>
            <person name="Amadeo P."/>
            <person name="Zhao Q."/>
            <person name="Wortman J."/>
            <person name="Fraser-Liggett C."/>
            <person name="Carlton J."/>
        </authorList>
    </citation>
    <scope>NUCLEOTIDE SEQUENCE</scope>
    <source>
        <strain evidence="1">G3</strain>
    </source>
</reference>
<dbReference type="Pfam" id="PF13306">
    <property type="entry name" value="LRR_5"/>
    <property type="match status" value="1"/>
</dbReference>
<dbReference type="AlphaFoldDB" id="A2FIN8"/>
<reference evidence="1" key="2">
    <citation type="journal article" date="2007" name="Science">
        <title>Draft genome sequence of the sexually transmitted pathogen Trichomonas vaginalis.</title>
        <authorList>
            <person name="Carlton J.M."/>
            <person name="Hirt R.P."/>
            <person name="Silva J.C."/>
            <person name="Delcher A.L."/>
            <person name="Schatz M."/>
            <person name="Zhao Q."/>
            <person name="Wortman J.R."/>
            <person name="Bidwell S.L."/>
            <person name="Alsmark U.C.M."/>
            <person name="Besteiro S."/>
            <person name="Sicheritz-Ponten T."/>
            <person name="Noel C.J."/>
            <person name="Dacks J.B."/>
            <person name="Foster P.G."/>
            <person name="Simillion C."/>
            <person name="Van de Peer Y."/>
            <person name="Miranda-Saavedra D."/>
            <person name="Barton G.J."/>
            <person name="Westrop G.D."/>
            <person name="Mueller S."/>
            <person name="Dessi D."/>
            <person name="Fiori P.L."/>
            <person name="Ren Q."/>
            <person name="Paulsen I."/>
            <person name="Zhang H."/>
            <person name="Bastida-Corcuera F.D."/>
            <person name="Simoes-Barbosa A."/>
            <person name="Brown M.T."/>
            <person name="Hayes R.D."/>
            <person name="Mukherjee M."/>
            <person name="Okumura C.Y."/>
            <person name="Schneider R."/>
            <person name="Smith A.J."/>
            <person name="Vanacova S."/>
            <person name="Villalvazo M."/>
            <person name="Haas B.J."/>
            <person name="Pertea M."/>
            <person name="Feldblyum T.V."/>
            <person name="Utterback T.R."/>
            <person name="Shu C.L."/>
            <person name="Osoegawa K."/>
            <person name="de Jong P.J."/>
            <person name="Hrdy I."/>
            <person name="Horvathova L."/>
            <person name="Zubacova Z."/>
            <person name="Dolezal P."/>
            <person name="Malik S.B."/>
            <person name="Logsdon J.M. Jr."/>
            <person name="Henze K."/>
            <person name="Gupta A."/>
            <person name="Wang C.C."/>
            <person name="Dunne R.L."/>
            <person name="Upcroft J.A."/>
            <person name="Upcroft P."/>
            <person name="White O."/>
            <person name="Salzberg S.L."/>
            <person name="Tang P."/>
            <person name="Chiu C.-H."/>
            <person name="Lee Y.-S."/>
            <person name="Embley T.M."/>
            <person name="Coombs G.H."/>
            <person name="Mottram J.C."/>
            <person name="Tachezy J."/>
            <person name="Fraser-Liggett C.M."/>
            <person name="Johnson P.J."/>
        </authorList>
    </citation>
    <scope>NUCLEOTIDE SEQUENCE [LARGE SCALE GENOMIC DNA]</scope>
    <source>
        <strain evidence="1">G3</strain>
    </source>
</reference>
<dbReference type="Proteomes" id="UP000001542">
    <property type="component" value="Unassembled WGS sequence"/>
</dbReference>
<dbReference type="VEuPathDB" id="TrichDB:TVAGG3_0654480"/>
<sequence length="185" mass="20507">MSKLLIPKTVTSIEGGAFYDSHIDTLEFEKDSQLTSLTTSSLQYIYSQRIILSNSLEEIQSNAIYSNSQHFNISFITPRTKILTIQSNGISDTSIETFAIPSGTTLKANALNPSNSLQSVTISENVHLEDNCFSGCPNIESFFILDNNIHFKDGFLTEGNKLIHISRSTSTSFDASSLSSIYFKR</sequence>
<dbReference type="InParanoid" id="A2FIN8"/>
<dbReference type="SMR" id="A2FIN8"/>
<accession>A2FIN8</accession>
<protein>
    <recommendedName>
        <fullName evidence="3">Surface antigen BspA-like</fullName>
    </recommendedName>
</protein>
<dbReference type="RefSeq" id="XP_001308140.1">
    <property type="nucleotide sequence ID" value="XM_001308139.1"/>
</dbReference>
<dbReference type="VEuPathDB" id="TrichDB:TVAG_170980"/>
<evidence type="ECO:0000313" key="2">
    <source>
        <dbReference type="Proteomes" id="UP000001542"/>
    </source>
</evidence>
<dbReference type="EMBL" id="DS113817">
    <property type="protein sequence ID" value="EAX95210.1"/>
    <property type="molecule type" value="Genomic_DNA"/>
</dbReference>
<organism evidence="1 2">
    <name type="scientific">Trichomonas vaginalis (strain ATCC PRA-98 / G3)</name>
    <dbReference type="NCBI Taxonomy" id="412133"/>
    <lineage>
        <taxon>Eukaryota</taxon>
        <taxon>Metamonada</taxon>
        <taxon>Parabasalia</taxon>
        <taxon>Trichomonadida</taxon>
        <taxon>Trichomonadidae</taxon>
        <taxon>Trichomonas</taxon>
    </lineage>
</organism>
<gene>
    <name evidence="1" type="ORF">TVAG_170980</name>
</gene>
<keyword evidence="2" id="KW-1185">Reference proteome</keyword>
<proteinExistence type="predicted"/>